<evidence type="ECO:0008006" key="3">
    <source>
        <dbReference type="Google" id="ProtNLM"/>
    </source>
</evidence>
<dbReference type="AlphaFoldDB" id="M2Y3A7"/>
<dbReference type="SUPFAM" id="SSF53335">
    <property type="entry name" value="S-adenosyl-L-methionine-dependent methyltransferases"/>
    <property type="match status" value="1"/>
</dbReference>
<dbReference type="PANTHER" id="PTHR37211:SF1">
    <property type="entry name" value="EXPRESSED PROTEIN"/>
    <property type="match status" value="1"/>
</dbReference>
<dbReference type="OrthoDB" id="3342809at2759"/>
<dbReference type="PANTHER" id="PTHR37211">
    <property type="entry name" value="EXPRESSED PROTEIN"/>
    <property type="match status" value="1"/>
</dbReference>
<evidence type="ECO:0000313" key="2">
    <source>
        <dbReference type="Proteomes" id="UP000030680"/>
    </source>
</evidence>
<dbReference type="Gene3D" id="3.40.50.150">
    <property type="entry name" value="Vaccinia Virus protein VP39"/>
    <property type="match status" value="1"/>
</dbReference>
<reference evidence="2" key="1">
    <citation type="journal article" date="2013" name="Science">
        <title>Gene transfer from bacteria and archaea facilitated evolution of an extremophilic eukaryote.</title>
        <authorList>
            <person name="Schonknecht G."/>
            <person name="Chen W.H."/>
            <person name="Ternes C.M."/>
            <person name="Barbier G.G."/>
            <person name="Shrestha R.P."/>
            <person name="Stanke M."/>
            <person name="Brautigam A."/>
            <person name="Baker B.J."/>
            <person name="Banfield J.F."/>
            <person name="Garavito R.M."/>
            <person name="Carr K."/>
            <person name="Wilkerson C."/>
            <person name="Rensing S.A."/>
            <person name="Gagneul D."/>
            <person name="Dickenson N.E."/>
            <person name="Oesterhelt C."/>
            <person name="Lercher M.J."/>
            <person name="Weber A.P."/>
        </authorList>
    </citation>
    <scope>NUCLEOTIDE SEQUENCE [LARGE SCALE GENOMIC DNA]</scope>
    <source>
        <strain evidence="2">074W</strain>
    </source>
</reference>
<dbReference type="RefSeq" id="XP_005706958.1">
    <property type="nucleotide sequence ID" value="XM_005706901.1"/>
</dbReference>
<dbReference type="Gene3D" id="2.20.25.110">
    <property type="entry name" value="S-adenosyl-L-methionine-dependent methyltransferases"/>
    <property type="match status" value="1"/>
</dbReference>
<organism evidence="1 2">
    <name type="scientific">Galdieria sulphuraria</name>
    <name type="common">Red alga</name>
    <dbReference type="NCBI Taxonomy" id="130081"/>
    <lineage>
        <taxon>Eukaryota</taxon>
        <taxon>Rhodophyta</taxon>
        <taxon>Bangiophyceae</taxon>
        <taxon>Galdieriales</taxon>
        <taxon>Galdieriaceae</taxon>
        <taxon>Galdieria</taxon>
    </lineage>
</organism>
<accession>M2Y3A7</accession>
<proteinExistence type="predicted"/>
<dbReference type="KEGG" id="gsl:Gasu_23400"/>
<dbReference type="InterPro" id="IPR029063">
    <property type="entry name" value="SAM-dependent_MTases_sf"/>
</dbReference>
<dbReference type="Proteomes" id="UP000030680">
    <property type="component" value="Unassembled WGS sequence"/>
</dbReference>
<protein>
    <recommendedName>
        <fullName evidence="3">Methyltransferase domain-containing protein</fullName>
    </recommendedName>
</protein>
<keyword evidence="2" id="KW-1185">Reference proteome</keyword>
<dbReference type="GeneID" id="17089166"/>
<name>M2Y3A7_GALSU</name>
<dbReference type="EMBL" id="KB454500">
    <property type="protein sequence ID" value="EME30438.1"/>
    <property type="molecule type" value="Genomic_DNA"/>
</dbReference>
<sequence>MSLAKQAEYDRNDPFPVEVLSQLSSKFACYEEAIQNPRKDVIFLTKTFQSEFHQKALRLREDFCGTAAISREFIRSDFERFAVGVDIDSRAVAWCVQHGLSSLHSGSDRLELVVADCREYQDAKFYDIISANNYSLFLLTSRMDLVQYLRRVKQCLDPSHGMFICDLTGGSDCFIKRKVKRQCGNLAYIWEQDNYNFVDASWQCALSFLLRDGSLLKHCFKYTWRLWTMAEVMDALYEVGFSKVRIWFSDLDEAEELVYEETTNIPGWVKSWNAIIVAV</sequence>
<dbReference type="eggNOG" id="ENOG502QQJK">
    <property type="taxonomic scope" value="Eukaryota"/>
</dbReference>
<evidence type="ECO:0000313" key="1">
    <source>
        <dbReference type="EMBL" id="EME30438.1"/>
    </source>
</evidence>
<gene>
    <name evidence="1" type="ORF">Gasu_23400</name>
</gene>
<dbReference type="Gramene" id="EME30438">
    <property type="protein sequence ID" value="EME30438"/>
    <property type="gene ID" value="Gasu_23400"/>
</dbReference>